<accession>A0A9N8V9B4</accession>
<evidence type="ECO:0000256" key="8">
    <source>
        <dbReference type="ARBA" id="ARBA00022801"/>
    </source>
</evidence>
<dbReference type="PANTHER" id="PTHR23077:SF12">
    <property type="entry name" value="PEROXISOMAL ATPASE PEX1"/>
    <property type="match status" value="1"/>
</dbReference>
<dbReference type="SUPFAM" id="SSF50692">
    <property type="entry name" value="ADC-like"/>
    <property type="match status" value="1"/>
</dbReference>
<dbReference type="Gene3D" id="3.10.330.10">
    <property type="match status" value="1"/>
</dbReference>
<dbReference type="GO" id="GO:0005524">
    <property type="term" value="F:ATP binding"/>
    <property type="evidence" value="ECO:0007669"/>
    <property type="project" value="UniProtKB-KW"/>
</dbReference>
<evidence type="ECO:0000256" key="3">
    <source>
        <dbReference type="ARBA" id="ARBA00022448"/>
    </source>
</evidence>
<name>A0A9N8V9B4_9GLOM</name>
<dbReference type="Pfam" id="PF17862">
    <property type="entry name" value="AAA_lid_3"/>
    <property type="match status" value="1"/>
</dbReference>
<comment type="similarity">
    <text evidence="2">Belongs to the AAA ATPase family.</text>
</comment>
<dbReference type="GO" id="GO:0016887">
    <property type="term" value="F:ATP hydrolysis activity"/>
    <property type="evidence" value="ECO:0007669"/>
    <property type="project" value="InterPro"/>
</dbReference>
<reference evidence="20" key="1">
    <citation type="submission" date="2021-06" db="EMBL/GenBank/DDBJ databases">
        <authorList>
            <person name="Kallberg Y."/>
            <person name="Tangrot J."/>
            <person name="Rosling A."/>
        </authorList>
    </citation>
    <scope>NUCLEOTIDE SEQUENCE</scope>
    <source>
        <strain evidence="20">FL130A</strain>
    </source>
</reference>
<dbReference type="InterPro" id="IPR027417">
    <property type="entry name" value="P-loop_NTPase"/>
</dbReference>
<feature type="domain" description="AAA+ ATPase" evidence="19">
    <location>
        <begin position="771"/>
        <end position="1021"/>
    </location>
</feature>
<dbReference type="InterPro" id="IPR041569">
    <property type="entry name" value="AAA_lid_3"/>
</dbReference>
<dbReference type="EMBL" id="CAJVPS010000043">
    <property type="protein sequence ID" value="CAG8444884.1"/>
    <property type="molecule type" value="Genomic_DNA"/>
</dbReference>
<evidence type="ECO:0000256" key="7">
    <source>
        <dbReference type="ARBA" id="ARBA00022741"/>
    </source>
</evidence>
<dbReference type="InterPro" id="IPR029067">
    <property type="entry name" value="CDC48_domain_2-like_sf"/>
</dbReference>
<evidence type="ECO:0000256" key="13">
    <source>
        <dbReference type="ARBA" id="ARBA00032509"/>
    </source>
</evidence>
<protein>
    <recommendedName>
        <fullName evidence="14">Peroxisomal ATPase PEX1</fullName>
    </recommendedName>
    <alternativeName>
        <fullName evidence="13">Peroxin-1</fullName>
    </alternativeName>
</protein>
<evidence type="ECO:0000256" key="5">
    <source>
        <dbReference type="ARBA" id="ARBA00022593"/>
    </source>
</evidence>
<dbReference type="FunFam" id="3.40.50.300:FF:000149">
    <property type="entry name" value="Nuclear valosin-containing protein-like"/>
    <property type="match status" value="1"/>
</dbReference>
<organism evidence="20 21">
    <name type="scientific">Ambispora leptoticha</name>
    <dbReference type="NCBI Taxonomy" id="144679"/>
    <lineage>
        <taxon>Eukaryota</taxon>
        <taxon>Fungi</taxon>
        <taxon>Fungi incertae sedis</taxon>
        <taxon>Mucoromycota</taxon>
        <taxon>Glomeromycotina</taxon>
        <taxon>Glomeromycetes</taxon>
        <taxon>Archaeosporales</taxon>
        <taxon>Ambisporaceae</taxon>
        <taxon>Ambispora</taxon>
    </lineage>
</organism>
<evidence type="ECO:0000259" key="19">
    <source>
        <dbReference type="SMART" id="SM00382"/>
    </source>
</evidence>
<keyword evidence="9" id="KW-0067">ATP-binding</keyword>
<evidence type="ECO:0000256" key="9">
    <source>
        <dbReference type="ARBA" id="ARBA00022840"/>
    </source>
</evidence>
<keyword evidence="4" id="KW-0963">Cytoplasm</keyword>
<dbReference type="GO" id="GO:0005778">
    <property type="term" value="C:peroxisomal membrane"/>
    <property type="evidence" value="ECO:0007669"/>
    <property type="project" value="UniProtKB-SubCell"/>
</dbReference>
<evidence type="ECO:0000256" key="10">
    <source>
        <dbReference type="ARBA" id="ARBA00022927"/>
    </source>
</evidence>
<evidence type="ECO:0000256" key="4">
    <source>
        <dbReference type="ARBA" id="ARBA00022490"/>
    </source>
</evidence>
<sequence length="1087" mass="121321">MAQKAHTVSFVSLANCFINLPLELCNFFHNQDQPPQNVVLELIWTDIVEKIQRKAYVGWTGSASKQSIRQPNSIEIDPQFANALKLAEGQQVFINLCDQAPFASSVSVEPVSVDDWEIVESRPQYLEEHIIRQLRVVYINEIVTLWIETTLVRLKIVEIQPKSVGTFARLNGESEIFVAPKPRLITNGYTKPESKDLQTGEEKVSHVYGLRVLPMEYLPLGQLQTSRTNFCTVYVNSTDYLNLGLSTNKITRLSKVQFPPPAKDISHQNKESEEKLDNESGNNGSPVIYAKIIQSEDVVAGHVVVSESIREILEAEPFSIVRLAQPKVNPIAISSITLCAILSTSQTAPLKLVPNQSAGVTAEKTAFSASLINAFKDWAKELPQNSDIVLTNGMRILLPQGNTNVVVFFGPKQANIQHEIRNAKSDLHDHYVIGDKNQLLKVKIEVGDNIAPDSKFLRQHIATSTPPILAGVSDLTRKLRDYLRSNLARVPLRAALGVPVLGGLLFCGGHGSGKTSISKAVAHDLSRDKDTLAYTLVIKCTDVAEDRVSTIREKLQQWFDDAAWHAPSIILFDDLDRLIPAEVEHMDSFRFRQLAEIFFQIANKMQKRHRIAMLATSQQQTSVHSFLTTSHLLSEIAHLNPPTKVERRDATMMSSGPTLAKNSVSKIDLLSIAGNCEGYLAADLKAFVERAIHEGAVRQMKEKSIEFIDEDDFRRAQKDFVPFSLRGVKLQSSDVSWSDIGGLEETRKVLLETLEWPTKYAPIFANCPLRLRSGLLLYGFPGCGKTLLASAVAKECGLNFISVKGPELLNKYIGASEKSVRDLFERAQAAKPCVLFFDEFDSIAPKRGHDSTGVTDRVVNQMLTQMDEHSIDNSYFLSRPDLIDPALLRPGRLDKSLFCNMPSLEERIQILEALSRKMHLSEEVDLEVLAKKTQGYSGADLQAVLSNAHLEAIHETIDSEKIIQKNNTSNSDTSELKFTMFQANTKTSKPSLTLAEKSLISQRLALIRKGFGPKIQEDKIETRIEEKKLSLIKNQHLESSLRNTRPSITPEEFKRLAEIYNEFVTGRNGEMPSGISSHEIGQRSTLC</sequence>
<evidence type="ECO:0000256" key="15">
    <source>
        <dbReference type="ARBA" id="ARBA00046271"/>
    </source>
</evidence>
<keyword evidence="7" id="KW-0547">Nucleotide-binding</keyword>
<evidence type="ECO:0000256" key="12">
    <source>
        <dbReference type="ARBA" id="ARBA00023140"/>
    </source>
</evidence>
<dbReference type="GO" id="GO:0005829">
    <property type="term" value="C:cytosol"/>
    <property type="evidence" value="ECO:0007669"/>
    <property type="project" value="UniProtKB-SubCell"/>
</dbReference>
<keyword evidence="5" id="KW-0962">Peroxisome biogenesis</keyword>
<dbReference type="Gene3D" id="1.10.8.60">
    <property type="match status" value="2"/>
</dbReference>
<evidence type="ECO:0000313" key="20">
    <source>
        <dbReference type="EMBL" id="CAG8444884.1"/>
    </source>
</evidence>
<gene>
    <name evidence="20" type="ORF">ALEPTO_LOCUS603</name>
</gene>
<dbReference type="GO" id="GO:0016558">
    <property type="term" value="P:protein import into peroxisome matrix"/>
    <property type="evidence" value="ECO:0007669"/>
    <property type="project" value="TreeGrafter"/>
</dbReference>
<dbReference type="InterPro" id="IPR015342">
    <property type="entry name" value="PEX1-N_C-lobe"/>
</dbReference>
<dbReference type="InterPro" id="IPR050168">
    <property type="entry name" value="AAA_ATPase_domain"/>
</dbReference>
<dbReference type="InterPro" id="IPR003593">
    <property type="entry name" value="AAA+_ATPase"/>
</dbReference>
<comment type="subcellular location">
    <subcellularLocation>
        <location evidence="1">Cytoplasm</location>
        <location evidence="1">Cytosol</location>
    </subcellularLocation>
    <subcellularLocation>
        <location evidence="15">Peroxisome membrane</location>
    </subcellularLocation>
</comment>
<dbReference type="InterPro" id="IPR009010">
    <property type="entry name" value="Asp_de-COase-like_dom_sf"/>
</dbReference>
<evidence type="ECO:0000256" key="18">
    <source>
        <dbReference type="SAM" id="MobiDB-lite"/>
    </source>
</evidence>
<comment type="catalytic activity">
    <reaction evidence="16">
        <text>ATP + H2O = ADP + phosphate + H(+)</text>
        <dbReference type="Rhea" id="RHEA:13065"/>
        <dbReference type="ChEBI" id="CHEBI:15377"/>
        <dbReference type="ChEBI" id="CHEBI:15378"/>
        <dbReference type="ChEBI" id="CHEBI:30616"/>
        <dbReference type="ChEBI" id="CHEBI:43474"/>
        <dbReference type="ChEBI" id="CHEBI:456216"/>
    </reaction>
    <physiologicalReaction direction="left-to-right" evidence="16">
        <dbReference type="Rhea" id="RHEA:13066"/>
    </physiologicalReaction>
</comment>
<evidence type="ECO:0000256" key="17">
    <source>
        <dbReference type="ARBA" id="ARBA00064205"/>
    </source>
</evidence>
<evidence type="ECO:0000256" key="1">
    <source>
        <dbReference type="ARBA" id="ARBA00004514"/>
    </source>
</evidence>
<feature type="region of interest" description="Disordered" evidence="18">
    <location>
        <begin position="259"/>
        <end position="282"/>
    </location>
</feature>
<feature type="domain" description="AAA+ ATPase" evidence="19">
    <location>
        <begin position="500"/>
        <end position="642"/>
    </location>
</feature>
<evidence type="ECO:0000256" key="2">
    <source>
        <dbReference type="ARBA" id="ARBA00006914"/>
    </source>
</evidence>
<evidence type="ECO:0000256" key="14">
    <source>
        <dbReference type="ARBA" id="ARBA00034532"/>
    </source>
</evidence>
<keyword evidence="10" id="KW-0653">Protein transport</keyword>
<dbReference type="AlphaFoldDB" id="A0A9N8V9B4"/>
<evidence type="ECO:0000256" key="16">
    <source>
        <dbReference type="ARBA" id="ARBA00048778"/>
    </source>
</evidence>
<keyword evidence="8" id="KW-0378">Hydrolase</keyword>
<dbReference type="SMART" id="SM00382">
    <property type="entry name" value="AAA"/>
    <property type="match status" value="2"/>
</dbReference>
<feature type="compositionally biased region" description="Basic and acidic residues" evidence="18">
    <location>
        <begin position="264"/>
        <end position="278"/>
    </location>
</feature>
<dbReference type="Pfam" id="PF09262">
    <property type="entry name" value="PEX-1N"/>
    <property type="match status" value="1"/>
</dbReference>
<dbReference type="Gene3D" id="2.40.40.20">
    <property type="match status" value="1"/>
</dbReference>
<comment type="caution">
    <text evidence="20">The sequence shown here is derived from an EMBL/GenBank/DDBJ whole genome shotgun (WGS) entry which is preliminary data.</text>
</comment>
<keyword evidence="12" id="KW-0576">Peroxisome</keyword>
<keyword evidence="11" id="KW-0472">Membrane</keyword>
<dbReference type="Proteomes" id="UP000789508">
    <property type="component" value="Unassembled WGS sequence"/>
</dbReference>
<dbReference type="SUPFAM" id="SSF54585">
    <property type="entry name" value="Cdc48 domain 2-like"/>
    <property type="match status" value="1"/>
</dbReference>
<dbReference type="InterPro" id="IPR003959">
    <property type="entry name" value="ATPase_AAA_core"/>
</dbReference>
<keyword evidence="3" id="KW-0813">Transport</keyword>
<evidence type="ECO:0000256" key="11">
    <source>
        <dbReference type="ARBA" id="ARBA00023136"/>
    </source>
</evidence>
<dbReference type="Pfam" id="PF00004">
    <property type="entry name" value="AAA"/>
    <property type="match status" value="2"/>
</dbReference>
<dbReference type="OrthoDB" id="2187at2759"/>
<evidence type="ECO:0000256" key="6">
    <source>
        <dbReference type="ARBA" id="ARBA00022737"/>
    </source>
</evidence>
<dbReference type="SUPFAM" id="SSF52540">
    <property type="entry name" value="P-loop containing nucleoside triphosphate hydrolases"/>
    <property type="match status" value="2"/>
</dbReference>
<keyword evidence="21" id="KW-1185">Reference proteome</keyword>
<dbReference type="PANTHER" id="PTHR23077">
    <property type="entry name" value="AAA-FAMILY ATPASE"/>
    <property type="match status" value="1"/>
</dbReference>
<dbReference type="FunFam" id="1.10.8.60:FF:000105">
    <property type="entry name" value="PeRoXisome assembly factor"/>
    <property type="match status" value="1"/>
</dbReference>
<proteinExistence type="inferred from homology"/>
<evidence type="ECO:0000313" key="21">
    <source>
        <dbReference type="Proteomes" id="UP000789508"/>
    </source>
</evidence>
<dbReference type="Gene3D" id="3.40.50.300">
    <property type="entry name" value="P-loop containing nucleotide triphosphate hydrolases"/>
    <property type="match status" value="2"/>
</dbReference>
<comment type="subunit">
    <text evidence="17">Interacts with PEX6; forming the PEX1-PEX6 AAA ATPase complex, which is composed of a heterohexamer formed by a trimer of PEX1-PEX6 dimers.</text>
</comment>
<keyword evidence="6" id="KW-0677">Repeat</keyword>